<name>W9QZT9_9ROSA</name>
<evidence type="ECO:0000313" key="1">
    <source>
        <dbReference type="EMBL" id="EXB61807.1"/>
    </source>
</evidence>
<protein>
    <submittedName>
        <fullName evidence="1">Uncharacterized protein</fullName>
    </submittedName>
</protein>
<gene>
    <name evidence="1" type="ORF">L484_012240</name>
</gene>
<evidence type="ECO:0000313" key="2">
    <source>
        <dbReference type="Proteomes" id="UP000030645"/>
    </source>
</evidence>
<dbReference type="Proteomes" id="UP000030645">
    <property type="component" value="Unassembled WGS sequence"/>
</dbReference>
<dbReference type="EMBL" id="KE344422">
    <property type="protein sequence ID" value="EXB61807.1"/>
    <property type="molecule type" value="Genomic_DNA"/>
</dbReference>
<sequence length="59" mass="6914">MARTRTSIVLRMEEILEESFDEVYSCSQDHATPYFRLVKYPHQNARSKMAEHKPLDLSG</sequence>
<accession>W9QZT9</accession>
<organism evidence="1 2">
    <name type="scientific">Morus notabilis</name>
    <dbReference type="NCBI Taxonomy" id="981085"/>
    <lineage>
        <taxon>Eukaryota</taxon>
        <taxon>Viridiplantae</taxon>
        <taxon>Streptophyta</taxon>
        <taxon>Embryophyta</taxon>
        <taxon>Tracheophyta</taxon>
        <taxon>Spermatophyta</taxon>
        <taxon>Magnoliopsida</taxon>
        <taxon>eudicotyledons</taxon>
        <taxon>Gunneridae</taxon>
        <taxon>Pentapetalae</taxon>
        <taxon>rosids</taxon>
        <taxon>fabids</taxon>
        <taxon>Rosales</taxon>
        <taxon>Moraceae</taxon>
        <taxon>Moreae</taxon>
        <taxon>Morus</taxon>
    </lineage>
</organism>
<reference evidence="2" key="1">
    <citation type="submission" date="2013-01" db="EMBL/GenBank/DDBJ databases">
        <title>Draft Genome Sequence of a Mulberry Tree, Morus notabilis C.K. Schneid.</title>
        <authorList>
            <person name="He N."/>
            <person name="Zhao S."/>
        </authorList>
    </citation>
    <scope>NUCLEOTIDE SEQUENCE</scope>
</reference>
<keyword evidence="2" id="KW-1185">Reference proteome</keyword>
<proteinExistence type="predicted"/>
<dbReference type="AlphaFoldDB" id="W9QZT9"/>